<comment type="subcellular location">
    <subcellularLocation>
        <location evidence="2">Cell membrane</location>
    </subcellularLocation>
    <subcellularLocation>
        <location evidence="1">Membrane</location>
        <topology evidence="1">Single-pass membrane protein</topology>
    </subcellularLocation>
</comment>
<evidence type="ECO:0000256" key="6">
    <source>
        <dbReference type="ARBA" id="ARBA00023015"/>
    </source>
</evidence>
<feature type="compositionally biased region" description="Gly residues" evidence="11">
    <location>
        <begin position="118"/>
        <end position="127"/>
    </location>
</feature>
<evidence type="ECO:0000256" key="1">
    <source>
        <dbReference type="ARBA" id="ARBA00004167"/>
    </source>
</evidence>
<keyword evidence="5 12" id="KW-1133">Transmembrane helix</keyword>
<protein>
    <recommendedName>
        <fullName evidence="10">Regulator of SigK</fullName>
    </recommendedName>
    <alternativeName>
        <fullName evidence="9">Sigma-K anti-sigma factor RskA</fullName>
    </alternativeName>
</protein>
<sequence>MTANAHSLVAARALDAVDQADAALVDAHLEQCEFCADELVRLSAATEHLAAIAAEQPPPGLRADILAVIGMTPQFRPRVPTDRAAPPTGRPDQTGQHDGSARLGQAGLGRARPTPGLPGRGRQGGPGGRRRRPGARHALVGVAAAAVLAAGAALGTVTINQRAELADTRAQVTDAQALAASALTVADSAPVAGGGQLTMANAGNLAVVSARDLPPLDAGKVYQLWLLGPAGARSAGLTAGNSRSADWVVGNVGDAEKVALTVEPAGGSAQPTTDPVGAVALKAHQSAGRKQG</sequence>
<proteinExistence type="predicted"/>
<evidence type="ECO:0000259" key="13">
    <source>
        <dbReference type="Pfam" id="PF10099"/>
    </source>
</evidence>
<dbReference type="PANTHER" id="PTHR37461:SF1">
    <property type="entry name" value="ANTI-SIGMA-K FACTOR RSKA"/>
    <property type="match status" value="1"/>
</dbReference>
<keyword evidence="8" id="KW-0804">Transcription</keyword>
<dbReference type="InterPro" id="IPR018764">
    <property type="entry name" value="RskA_C"/>
</dbReference>
<dbReference type="PANTHER" id="PTHR37461">
    <property type="entry name" value="ANTI-SIGMA-K FACTOR RSKA"/>
    <property type="match status" value="1"/>
</dbReference>
<evidence type="ECO:0000313" key="14">
    <source>
        <dbReference type="EMBL" id="OHV27799.1"/>
    </source>
</evidence>
<keyword evidence="4 12" id="KW-0812">Transmembrane</keyword>
<evidence type="ECO:0000256" key="2">
    <source>
        <dbReference type="ARBA" id="ARBA00004236"/>
    </source>
</evidence>
<keyword evidence="15" id="KW-1185">Reference proteome</keyword>
<evidence type="ECO:0000256" key="9">
    <source>
        <dbReference type="ARBA" id="ARBA00029829"/>
    </source>
</evidence>
<organism evidence="14 15">
    <name type="scientific">Parafrankia soli</name>
    <dbReference type="NCBI Taxonomy" id="2599596"/>
    <lineage>
        <taxon>Bacteria</taxon>
        <taxon>Bacillati</taxon>
        <taxon>Actinomycetota</taxon>
        <taxon>Actinomycetes</taxon>
        <taxon>Frankiales</taxon>
        <taxon>Frankiaceae</taxon>
        <taxon>Parafrankia</taxon>
    </lineage>
</organism>
<name>A0A1S1Q2I9_9ACTN</name>
<evidence type="ECO:0000256" key="4">
    <source>
        <dbReference type="ARBA" id="ARBA00022692"/>
    </source>
</evidence>
<dbReference type="InterPro" id="IPR041916">
    <property type="entry name" value="Anti_sigma_zinc_sf"/>
</dbReference>
<keyword evidence="3" id="KW-1003">Cell membrane</keyword>
<dbReference type="GO" id="GO:0005886">
    <property type="term" value="C:plasma membrane"/>
    <property type="evidence" value="ECO:0007669"/>
    <property type="project" value="UniProtKB-SubCell"/>
</dbReference>
<evidence type="ECO:0000256" key="10">
    <source>
        <dbReference type="ARBA" id="ARBA00030803"/>
    </source>
</evidence>
<dbReference type="GO" id="GO:0006417">
    <property type="term" value="P:regulation of translation"/>
    <property type="evidence" value="ECO:0007669"/>
    <property type="project" value="TreeGrafter"/>
</dbReference>
<dbReference type="Pfam" id="PF10099">
    <property type="entry name" value="RskA_C"/>
    <property type="match status" value="1"/>
</dbReference>
<comment type="caution">
    <text evidence="14">The sequence shown here is derived from an EMBL/GenBank/DDBJ whole genome shotgun (WGS) entry which is preliminary data.</text>
</comment>
<dbReference type="Gene3D" id="1.10.10.1320">
    <property type="entry name" value="Anti-sigma factor, zinc-finger domain"/>
    <property type="match status" value="1"/>
</dbReference>
<feature type="transmembrane region" description="Helical" evidence="12">
    <location>
        <begin position="138"/>
        <end position="159"/>
    </location>
</feature>
<evidence type="ECO:0000256" key="11">
    <source>
        <dbReference type="SAM" id="MobiDB-lite"/>
    </source>
</evidence>
<gene>
    <name evidence="14" type="ORF">BBK14_19465</name>
</gene>
<evidence type="ECO:0000256" key="7">
    <source>
        <dbReference type="ARBA" id="ARBA00023136"/>
    </source>
</evidence>
<feature type="domain" description="Anti-sigma K factor RskA C-terminal" evidence="13">
    <location>
        <begin position="142"/>
        <end position="276"/>
    </location>
</feature>
<evidence type="ECO:0000256" key="12">
    <source>
        <dbReference type="SAM" id="Phobius"/>
    </source>
</evidence>
<dbReference type="GO" id="GO:0016989">
    <property type="term" value="F:sigma factor antagonist activity"/>
    <property type="evidence" value="ECO:0007669"/>
    <property type="project" value="TreeGrafter"/>
</dbReference>
<evidence type="ECO:0000256" key="5">
    <source>
        <dbReference type="ARBA" id="ARBA00022989"/>
    </source>
</evidence>
<dbReference type="AlphaFoldDB" id="A0A1S1Q2I9"/>
<evidence type="ECO:0000256" key="3">
    <source>
        <dbReference type="ARBA" id="ARBA00022475"/>
    </source>
</evidence>
<keyword evidence="6" id="KW-0805">Transcription regulation</keyword>
<keyword evidence="7 12" id="KW-0472">Membrane</keyword>
<dbReference type="OrthoDB" id="153510at2"/>
<accession>A0A1S1Q2I9</accession>
<evidence type="ECO:0000313" key="15">
    <source>
        <dbReference type="Proteomes" id="UP000179769"/>
    </source>
</evidence>
<evidence type="ECO:0000256" key="8">
    <source>
        <dbReference type="ARBA" id="ARBA00023163"/>
    </source>
</evidence>
<dbReference type="RefSeq" id="WP_071064376.1">
    <property type="nucleotide sequence ID" value="NZ_MAXA01000217.1"/>
</dbReference>
<reference evidence="15" key="1">
    <citation type="submission" date="2016-07" db="EMBL/GenBank/DDBJ databases">
        <title>Frankia sp. NRRL B-16219 Genome sequencing.</title>
        <authorList>
            <person name="Ghodhbane-Gtari F."/>
            <person name="Swanson E."/>
            <person name="Gueddou A."/>
            <person name="Louati M."/>
            <person name="Nouioui I."/>
            <person name="Hezbri K."/>
            <person name="Abebe-Akele F."/>
            <person name="Simpson S."/>
            <person name="Morris K."/>
            <person name="Thomas K."/>
            <person name="Gtari M."/>
            <person name="Tisa L.S."/>
        </authorList>
    </citation>
    <scope>NUCLEOTIDE SEQUENCE [LARGE SCALE GENOMIC DNA]</scope>
    <source>
        <strain evidence="15">NRRL B-16219</strain>
    </source>
</reference>
<dbReference type="EMBL" id="MAXA01000217">
    <property type="protein sequence ID" value="OHV27799.1"/>
    <property type="molecule type" value="Genomic_DNA"/>
</dbReference>
<dbReference type="InterPro" id="IPR051474">
    <property type="entry name" value="Anti-sigma-K/W_factor"/>
</dbReference>
<dbReference type="Proteomes" id="UP000179769">
    <property type="component" value="Unassembled WGS sequence"/>
</dbReference>
<feature type="region of interest" description="Disordered" evidence="11">
    <location>
        <begin position="76"/>
        <end position="134"/>
    </location>
</feature>